<dbReference type="FunFam" id="1.10.1450.10:FF:000022">
    <property type="entry name" value="Tetraspanin 32"/>
    <property type="match status" value="1"/>
</dbReference>
<evidence type="ECO:0000313" key="10">
    <source>
        <dbReference type="Ensembl" id="ENSMFAP00000016545.2"/>
    </source>
</evidence>
<keyword evidence="4 9" id="KW-1133">Transmembrane helix</keyword>
<dbReference type="Ensembl" id="ENSMFAT00000067079.2">
    <property type="protein sequence ID" value="ENSMFAP00000016545.2"/>
    <property type="gene ID" value="ENSMFAG00000031437.2"/>
</dbReference>
<evidence type="ECO:0000256" key="3">
    <source>
        <dbReference type="ARBA" id="ARBA00022692"/>
    </source>
</evidence>
<keyword evidence="3 9" id="KW-0812">Transmembrane</keyword>
<comment type="subcellular location">
    <subcellularLocation>
        <location evidence="1">Membrane</location>
        <topology evidence="1">Multi-pass membrane protein</topology>
    </subcellularLocation>
</comment>
<reference evidence="10" key="3">
    <citation type="submission" date="2025-09" db="UniProtKB">
        <authorList>
            <consortium name="Ensembl"/>
        </authorList>
    </citation>
    <scope>IDENTIFICATION</scope>
</reference>
<comment type="similarity">
    <text evidence="2">Belongs to the tetraspanin (TM4SF) family.</text>
</comment>
<feature type="transmembrane region" description="Helical" evidence="9">
    <location>
        <begin position="57"/>
        <end position="78"/>
    </location>
</feature>
<dbReference type="GO" id="GO:0023052">
    <property type="term" value="P:signaling"/>
    <property type="evidence" value="ECO:0007669"/>
    <property type="project" value="UniProtKB-ARBA"/>
</dbReference>
<dbReference type="Bgee" id="ENSMFAG00000031437">
    <property type="expression patterns" value="Expressed in bone marrow and 4 other cell types or tissues"/>
</dbReference>
<feature type="transmembrane region" description="Helical" evidence="9">
    <location>
        <begin position="204"/>
        <end position="223"/>
    </location>
</feature>
<evidence type="ECO:0000256" key="4">
    <source>
        <dbReference type="ARBA" id="ARBA00022989"/>
    </source>
</evidence>
<evidence type="ECO:0000313" key="11">
    <source>
        <dbReference type="Proteomes" id="UP000233100"/>
    </source>
</evidence>
<sequence length="394" mass="42889">MGPWSRVRVAKCQMLVTCFFILLLGLSVATMVTFTYFGAHFAVIRRASLEKNPYQAVHQWAFSAGLSLVGLLTLGAVLSAAGTVREAQGLMAGGFLCFSLAFCAQVQLVFWRLHSPTQVEDAMLDTYDLVYEQAMKGTSHVGRQELAAIQDTFLCCGKRSPFSRLGSTEADLCQGQEAAREDCLQGIRSFLRIHQQVASSLTSISLALTVSALLLSSFLWFAIRSGCSLDRKGQYTLAPRACGRQPQEPSVFRRSQGGPAHCLRSEADATDPRRYSGSLRWLQDNDAVPGPLSHHLPAHRGEDAPAVSPHGIPEGRVRAVRRGVSEGPAREPASIGNRRKGRGSSPNPSMGTGRVQAQRKPRWRQQPRADLQTPAVHALEGSTQTQAATVFYAV</sequence>
<dbReference type="AlphaFoldDB" id="A0A2K5UVR0"/>
<keyword evidence="11" id="KW-1185">Reference proteome</keyword>
<dbReference type="GO" id="GO:0007154">
    <property type="term" value="P:cell communication"/>
    <property type="evidence" value="ECO:0007669"/>
    <property type="project" value="UniProtKB-ARBA"/>
</dbReference>
<dbReference type="SUPFAM" id="SSF48652">
    <property type="entry name" value="Tetraspanin"/>
    <property type="match status" value="1"/>
</dbReference>
<feature type="transmembrane region" description="Helical" evidence="9">
    <location>
        <begin position="12"/>
        <end position="37"/>
    </location>
</feature>
<evidence type="ECO:0000256" key="5">
    <source>
        <dbReference type="ARBA" id="ARBA00023136"/>
    </source>
</evidence>
<dbReference type="Proteomes" id="UP000233100">
    <property type="component" value="Chromosome 14"/>
</dbReference>
<dbReference type="Gene3D" id="1.10.1450.10">
    <property type="entry name" value="Tetraspanin"/>
    <property type="match status" value="1"/>
</dbReference>
<keyword evidence="5 9" id="KW-0472">Membrane</keyword>
<dbReference type="InterPro" id="IPR018499">
    <property type="entry name" value="Tetraspanin/Peripherin"/>
</dbReference>
<dbReference type="InterPro" id="IPR042782">
    <property type="entry name" value="PHEMX_LEL"/>
</dbReference>
<reference evidence="10 11" key="1">
    <citation type="submission" date="2013-03" db="EMBL/GenBank/DDBJ databases">
        <authorList>
            <person name="Warren W."/>
            <person name="Wilson R.K."/>
        </authorList>
    </citation>
    <scope>NUCLEOTIDE SEQUENCE</scope>
</reference>
<dbReference type="CDD" id="cd03153">
    <property type="entry name" value="PHEMX_like_LEL"/>
    <property type="match status" value="1"/>
</dbReference>
<name>A0A2K5UVR0_MACFA</name>
<accession>A0A2K5UVR0</accession>
<dbReference type="GO" id="GO:0016020">
    <property type="term" value="C:membrane"/>
    <property type="evidence" value="ECO:0007669"/>
    <property type="project" value="UniProtKB-SubCell"/>
</dbReference>
<evidence type="ECO:0000256" key="7">
    <source>
        <dbReference type="ARBA" id="ARBA00077406"/>
    </source>
</evidence>
<organism evidence="10 11">
    <name type="scientific">Macaca fascicularis</name>
    <name type="common">Crab-eating macaque</name>
    <name type="synonym">Cynomolgus monkey</name>
    <dbReference type="NCBI Taxonomy" id="9541"/>
    <lineage>
        <taxon>Eukaryota</taxon>
        <taxon>Metazoa</taxon>
        <taxon>Chordata</taxon>
        <taxon>Craniata</taxon>
        <taxon>Vertebrata</taxon>
        <taxon>Euteleostomi</taxon>
        <taxon>Mammalia</taxon>
        <taxon>Eutheria</taxon>
        <taxon>Euarchontoglires</taxon>
        <taxon>Primates</taxon>
        <taxon>Haplorrhini</taxon>
        <taxon>Catarrhini</taxon>
        <taxon>Cercopithecidae</taxon>
        <taxon>Cercopithecinae</taxon>
        <taxon>Macaca</taxon>
    </lineage>
</organism>
<dbReference type="GeneTree" id="ENSGT00390000003287"/>
<evidence type="ECO:0000256" key="6">
    <source>
        <dbReference type="ARBA" id="ARBA00073350"/>
    </source>
</evidence>
<proteinExistence type="inferred from homology"/>
<feature type="region of interest" description="Disordered" evidence="8">
    <location>
        <begin position="242"/>
        <end position="269"/>
    </location>
</feature>
<dbReference type="VEuPathDB" id="HostDB:ENSMFAG00000031437"/>
<dbReference type="InterPro" id="IPR008952">
    <property type="entry name" value="Tetraspanin_EC2_sf"/>
</dbReference>
<reference evidence="10" key="2">
    <citation type="submission" date="2025-08" db="UniProtKB">
        <authorList>
            <consortium name="Ensembl"/>
        </authorList>
    </citation>
    <scope>IDENTIFICATION</scope>
</reference>
<dbReference type="Pfam" id="PF00335">
    <property type="entry name" value="Tetraspanin"/>
    <property type="match status" value="1"/>
</dbReference>
<feature type="region of interest" description="Disordered" evidence="8">
    <location>
        <begin position="286"/>
        <end position="370"/>
    </location>
</feature>
<evidence type="ECO:0000256" key="8">
    <source>
        <dbReference type="SAM" id="MobiDB-lite"/>
    </source>
</evidence>
<evidence type="ECO:0000256" key="2">
    <source>
        <dbReference type="ARBA" id="ARBA00006840"/>
    </source>
</evidence>
<protein>
    <recommendedName>
        <fullName evidence="6">Tetraspanin-32</fullName>
    </recommendedName>
    <alternativeName>
        <fullName evidence="7">Protein Phemx</fullName>
    </alternativeName>
</protein>
<evidence type="ECO:0000256" key="9">
    <source>
        <dbReference type="SAM" id="Phobius"/>
    </source>
</evidence>
<evidence type="ECO:0000256" key="1">
    <source>
        <dbReference type="ARBA" id="ARBA00004141"/>
    </source>
</evidence>
<feature type="transmembrane region" description="Helical" evidence="9">
    <location>
        <begin position="90"/>
        <end position="111"/>
    </location>
</feature>